<evidence type="ECO:0000256" key="4">
    <source>
        <dbReference type="ARBA" id="ARBA00023315"/>
    </source>
</evidence>
<comment type="similarity">
    <text evidence="1 5">Belongs to the arylamine N-acetyltransferase family.</text>
</comment>
<evidence type="ECO:0000256" key="5">
    <source>
        <dbReference type="RuleBase" id="RU003452"/>
    </source>
</evidence>
<evidence type="ECO:0000313" key="8">
    <source>
        <dbReference type="Proteomes" id="UP000694414"/>
    </source>
</evidence>
<dbReference type="EC" id="2.3.1.5" evidence="2"/>
<dbReference type="InterPro" id="IPR001447">
    <property type="entry name" value="Arylamine_N-AcTrfase"/>
</dbReference>
<dbReference type="InterPro" id="IPR038765">
    <property type="entry name" value="Papain-like_cys_pep_sf"/>
</dbReference>
<keyword evidence="3 5" id="KW-0808">Transferase</keyword>
<reference evidence="7" key="2">
    <citation type="submission" date="2025-09" db="UniProtKB">
        <authorList>
            <consortium name="Ensembl"/>
        </authorList>
    </citation>
    <scope>IDENTIFICATION</scope>
</reference>
<dbReference type="FunFam" id="3.30.2140.20:FF:000001">
    <property type="entry name" value="Arylamine N-acetyltransferase 1"/>
    <property type="match status" value="1"/>
</dbReference>
<evidence type="ECO:0000313" key="7">
    <source>
        <dbReference type="Ensembl" id="ENSPSMP00000035284.1"/>
    </source>
</evidence>
<evidence type="ECO:0000256" key="6">
    <source>
        <dbReference type="SAM" id="SignalP"/>
    </source>
</evidence>
<accession>A0A8C9ALU7</accession>
<evidence type="ECO:0000256" key="3">
    <source>
        <dbReference type="ARBA" id="ARBA00022679"/>
    </source>
</evidence>
<dbReference type="AlphaFoldDB" id="A0A8C9ALU7"/>
<dbReference type="SUPFAM" id="SSF54001">
    <property type="entry name" value="Cysteine proteinases"/>
    <property type="match status" value="1"/>
</dbReference>
<dbReference type="Gene3D" id="3.30.2140.20">
    <property type="match status" value="1"/>
</dbReference>
<dbReference type="PANTHER" id="PTHR11786">
    <property type="entry name" value="N-HYDROXYARYLAMINE O-ACETYLTRANSFERASE"/>
    <property type="match status" value="1"/>
</dbReference>
<proteinExistence type="inferred from homology"/>
<dbReference type="InterPro" id="IPR053710">
    <property type="entry name" value="Arylamine_NAT_domain_sf"/>
</dbReference>
<name>A0A8C9ALU7_PROSS</name>
<dbReference type="PANTHER" id="PTHR11786:SF6">
    <property type="entry name" value="ARYLAMINE N-ACETYLTRANSFERASE 2"/>
    <property type="match status" value="1"/>
</dbReference>
<keyword evidence="8" id="KW-1185">Reference proteome</keyword>
<keyword evidence="4 5" id="KW-0012">Acyltransferase</keyword>
<reference evidence="7" key="1">
    <citation type="submission" date="2025-08" db="UniProtKB">
        <authorList>
            <consortium name="Ensembl"/>
        </authorList>
    </citation>
    <scope>IDENTIFICATION</scope>
</reference>
<organism evidence="7 8">
    <name type="scientific">Prolemur simus</name>
    <name type="common">Greater bamboo lemur</name>
    <name type="synonym">Hapalemur simus</name>
    <dbReference type="NCBI Taxonomy" id="1328070"/>
    <lineage>
        <taxon>Eukaryota</taxon>
        <taxon>Metazoa</taxon>
        <taxon>Chordata</taxon>
        <taxon>Craniata</taxon>
        <taxon>Vertebrata</taxon>
        <taxon>Euteleostomi</taxon>
        <taxon>Mammalia</taxon>
        <taxon>Eutheria</taxon>
        <taxon>Euarchontoglires</taxon>
        <taxon>Primates</taxon>
        <taxon>Strepsirrhini</taxon>
        <taxon>Lemuriformes</taxon>
        <taxon>Lemuridae</taxon>
        <taxon>Prolemur</taxon>
    </lineage>
</organism>
<dbReference type="GO" id="GO:0004060">
    <property type="term" value="F:arylamine N-acetyltransferase activity"/>
    <property type="evidence" value="ECO:0007669"/>
    <property type="project" value="UniProtKB-EC"/>
</dbReference>
<dbReference type="Pfam" id="PF00797">
    <property type="entry name" value="Acetyltransf_2"/>
    <property type="match status" value="1"/>
</dbReference>
<sequence length="329" mass="37873">MCLSLSFLVHVTVGGAHDGQLLLHTVARNVPLIMANSGIMDVEAYFERIGYKNSRKNLDLETLTDILQHHIRAIPFENLNIHCGEAMELGLQAIFDQVVRRNRGGWCLQVNQLLYWALRTMGFETTMLGGNVFIPVVDQYSSNMIHLVLQVTIGSRKYIVDAGFGFSFQMWQPLELISGQDQPQVPCIFRLREESGIWYLDQIRREQYVPNEEFLNSDLLEKNKYQKMYSFTLEPRTIEDFESVNTYMQESPASVFKTTSLCSLQTPEGVHCLVGFTLISKRFNYKDNMDLVEFKTLNEEEVEEVLKNIFNISLERKLVPKHGDLSITL</sequence>
<feature type="signal peptide" evidence="6">
    <location>
        <begin position="1"/>
        <end position="16"/>
    </location>
</feature>
<dbReference type="PRINTS" id="PR01543">
    <property type="entry name" value="ANATRNSFRASE"/>
</dbReference>
<dbReference type="Ensembl" id="ENSPSMT00000040677.1">
    <property type="protein sequence ID" value="ENSPSMP00000035284.1"/>
    <property type="gene ID" value="ENSPSMG00000024312.1"/>
</dbReference>
<feature type="chain" id="PRO_5034848599" description="arylamine N-acetyltransferase" evidence="6">
    <location>
        <begin position="17"/>
        <end position="329"/>
    </location>
</feature>
<dbReference type="Proteomes" id="UP000694414">
    <property type="component" value="Unplaced"/>
</dbReference>
<dbReference type="GeneTree" id="ENSGT00390000012054"/>
<evidence type="ECO:0000256" key="2">
    <source>
        <dbReference type="ARBA" id="ARBA00012701"/>
    </source>
</evidence>
<protein>
    <recommendedName>
        <fullName evidence="2">arylamine N-acetyltransferase</fullName>
        <ecNumber evidence="2">2.3.1.5</ecNumber>
    </recommendedName>
</protein>
<keyword evidence="6" id="KW-0732">Signal</keyword>
<evidence type="ECO:0000256" key="1">
    <source>
        <dbReference type="ARBA" id="ARBA00006547"/>
    </source>
</evidence>